<keyword evidence="6 7" id="KW-0949">S-adenosyl-L-methionine</keyword>
<protein>
    <recommendedName>
        <fullName evidence="7">Protein-L-isoaspartate O-methyltransferase</fullName>
        <ecNumber evidence="7">2.1.1.77</ecNumber>
    </recommendedName>
</protein>
<dbReference type="RefSeq" id="XP_003010248.1">
    <property type="nucleotide sequence ID" value="XM_003010202.1"/>
</dbReference>
<sequence>MAWQCTGRSNIQLIENLFTADLIRSERVKNAMLKVDRGHYSPSNPYSDSPQSIGYAATISAPHMHAHACEYLLPFLRPGARVLDIGCGSGYLSHVFAELITDAPASDGCVVGIDHIQGLVDLSLKNLAKSEEGRKLLDSGKIKIVKGDGRKGWAEGGPYDAIHVGAAAATMHSDLIDQLRAPGRMFIPVDAESTTGMLGYQGQHVWIVDKAEDGSVNKKKVFGVSYVPLTDAPEE</sequence>
<comment type="subcellular location">
    <subcellularLocation>
        <location evidence="1">Cytoplasm</location>
    </subcellularLocation>
</comment>
<evidence type="ECO:0000256" key="2">
    <source>
        <dbReference type="ARBA" id="ARBA00005369"/>
    </source>
</evidence>
<evidence type="ECO:0000256" key="1">
    <source>
        <dbReference type="ARBA" id="ARBA00004496"/>
    </source>
</evidence>
<dbReference type="PROSITE" id="PS01279">
    <property type="entry name" value="PCMT"/>
    <property type="match status" value="1"/>
</dbReference>
<dbReference type="OMA" id="HMHASAC"/>
<dbReference type="KEGG" id="abe:ARB_03503"/>
<proteinExistence type="inferred from homology"/>
<accession>D4B4W3</accession>
<keyword evidence="3" id="KW-0963">Cytoplasm</keyword>
<organism evidence="8 9">
    <name type="scientific">Arthroderma benhamiae (strain ATCC MYA-4681 / CBS 112371)</name>
    <name type="common">Trichophyton mentagrophytes</name>
    <dbReference type="NCBI Taxonomy" id="663331"/>
    <lineage>
        <taxon>Eukaryota</taxon>
        <taxon>Fungi</taxon>
        <taxon>Dikarya</taxon>
        <taxon>Ascomycota</taxon>
        <taxon>Pezizomycotina</taxon>
        <taxon>Eurotiomycetes</taxon>
        <taxon>Eurotiomycetidae</taxon>
        <taxon>Onygenales</taxon>
        <taxon>Arthrodermataceae</taxon>
        <taxon>Trichophyton</taxon>
    </lineage>
</organism>
<evidence type="ECO:0000256" key="6">
    <source>
        <dbReference type="ARBA" id="ARBA00022691"/>
    </source>
</evidence>
<dbReference type="Gene3D" id="3.40.50.150">
    <property type="entry name" value="Vaccinia Virus protein VP39"/>
    <property type="match status" value="1"/>
</dbReference>
<evidence type="ECO:0000313" key="9">
    <source>
        <dbReference type="Proteomes" id="UP000008866"/>
    </source>
</evidence>
<dbReference type="NCBIfam" id="TIGR00080">
    <property type="entry name" value="pimt"/>
    <property type="match status" value="1"/>
</dbReference>
<evidence type="ECO:0000256" key="7">
    <source>
        <dbReference type="RuleBase" id="RU003802"/>
    </source>
</evidence>
<gene>
    <name evidence="8" type="ORF">ARB_03503</name>
</gene>
<dbReference type="PANTHER" id="PTHR11579:SF0">
    <property type="entry name" value="PROTEIN-L-ISOASPARTATE(D-ASPARTATE) O-METHYLTRANSFERASE"/>
    <property type="match status" value="1"/>
</dbReference>
<comment type="caution">
    <text evidence="8">The sequence shown here is derived from an EMBL/GenBank/DDBJ whole genome shotgun (WGS) entry which is preliminary data.</text>
</comment>
<dbReference type="InterPro" id="IPR000682">
    <property type="entry name" value="PCMT"/>
</dbReference>
<keyword evidence="9" id="KW-1185">Reference proteome</keyword>
<evidence type="ECO:0000256" key="3">
    <source>
        <dbReference type="ARBA" id="ARBA00022490"/>
    </source>
</evidence>
<dbReference type="eggNOG" id="KOG1661">
    <property type="taxonomic scope" value="Eukaryota"/>
</dbReference>
<dbReference type="GO" id="GO:0004719">
    <property type="term" value="F:protein-L-isoaspartate (D-aspartate) O-methyltransferase activity"/>
    <property type="evidence" value="ECO:0007669"/>
    <property type="project" value="UniProtKB-UniRule"/>
</dbReference>
<dbReference type="STRING" id="663331.D4B4W3"/>
<dbReference type="Proteomes" id="UP000008866">
    <property type="component" value="Unassembled WGS sequence"/>
</dbReference>
<reference evidence="9" key="1">
    <citation type="journal article" date="2011" name="Genome Biol.">
        <title>Comparative and functional genomics provide insights into the pathogenicity of dermatophytic fungi.</title>
        <authorList>
            <person name="Burmester A."/>
            <person name="Shelest E."/>
            <person name="Gloeckner G."/>
            <person name="Heddergott C."/>
            <person name="Schindler S."/>
            <person name="Staib P."/>
            <person name="Heidel A."/>
            <person name="Felder M."/>
            <person name="Petzold A."/>
            <person name="Szafranski K."/>
            <person name="Feuermann M."/>
            <person name="Pedruzzi I."/>
            <person name="Priebe S."/>
            <person name="Groth M."/>
            <person name="Winkler R."/>
            <person name="Li W."/>
            <person name="Kniemeyer O."/>
            <person name="Schroeckh V."/>
            <person name="Hertweck C."/>
            <person name="Hube B."/>
            <person name="White T.C."/>
            <person name="Platzer M."/>
            <person name="Guthke R."/>
            <person name="Heitman J."/>
            <person name="Woestemeyer J."/>
            <person name="Zipfel P.F."/>
            <person name="Monod M."/>
            <person name="Brakhage A.A."/>
        </authorList>
    </citation>
    <scope>NUCLEOTIDE SEQUENCE [LARGE SCALE GENOMIC DNA]</scope>
    <source>
        <strain evidence="9">ATCC MYA-4681 / CBS 112371</strain>
    </source>
</reference>
<dbReference type="Pfam" id="PF01135">
    <property type="entry name" value="PCMT"/>
    <property type="match status" value="1"/>
</dbReference>
<evidence type="ECO:0000256" key="4">
    <source>
        <dbReference type="ARBA" id="ARBA00022603"/>
    </source>
</evidence>
<dbReference type="AlphaFoldDB" id="D4B4W3"/>
<comment type="catalytic activity">
    <reaction evidence="7">
        <text>[protein]-L-isoaspartate + S-adenosyl-L-methionine = [protein]-L-isoaspartate alpha-methyl ester + S-adenosyl-L-homocysteine</text>
        <dbReference type="Rhea" id="RHEA:12705"/>
        <dbReference type="Rhea" id="RHEA-COMP:12143"/>
        <dbReference type="Rhea" id="RHEA-COMP:12144"/>
        <dbReference type="ChEBI" id="CHEBI:57856"/>
        <dbReference type="ChEBI" id="CHEBI:59789"/>
        <dbReference type="ChEBI" id="CHEBI:90596"/>
        <dbReference type="ChEBI" id="CHEBI:90598"/>
        <dbReference type="EC" id="2.1.1.77"/>
    </reaction>
</comment>
<dbReference type="CDD" id="cd02440">
    <property type="entry name" value="AdoMet_MTases"/>
    <property type="match status" value="1"/>
</dbReference>
<dbReference type="GO" id="GO:0032259">
    <property type="term" value="P:methylation"/>
    <property type="evidence" value="ECO:0007669"/>
    <property type="project" value="UniProtKB-KW"/>
</dbReference>
<dbReference type="PANTHER" id="PTHR11579">
    <property type="entry name" value="PROTEIN-L-ISOASPARTATE O-METHYLTRANSFERASE"/>
    <property type="match status" value="1"/>
</dbReference>
<dbReference type="OrthoDB" id="73890at2759"/>
<dbReference type="InterPro" id="IPR029063">
    <property type="entry name" value="SAM-dependent_MTases_sf"/>
</dbReference>
<evidence type="ECO:0000256" key="5">
    <source>
        <dbReference type="ARBA" id="ARBA00022679"/>
    </source>
</evidence>
<keyword evidence="4 7" id="KW-0489">Methyltransferase</keyword>
<dbReference type="EMBL" id="ABSU01000035">
    <property type="protein sequence ID" value="EFE29608.1"/>
    <property type="molecule type" value="Genomic_DNA"/>
</dbReference>
<evidence type="ECO:0000313" key="8">
    <source>
        <dbReference type="EMBL" id="EFE29608.1"/>
    </source>
</evidence>
<name>D4B4W3_ARTBC</name>
<dbReference type="GeneID" id="9525516"/>
<comment type="similarity">
    <text evidence="2 7">Belongs to the methyltransferase superfamily. L-isoaspartyl/D-aspartyl protein methyltransferase family.</text>
</comment>
<dbReference type="SUPFAM" id="SSF53335">
    <property type="entry name" value="S-adenosyl-L-methionine-dependent methyltransferases"/>
    <property type="match status" value="1"/>
</dbReference>
<dbReference type="GO" id="GO:0005737">
    <property type="term" value="C:cytoplasm"/>
    <property type="evidence" value="ECO:0007669"/>
    <property type="project" value="UniProtKB-SubCell"/>
</dbReference>
<dbReference type="EC" id="2.1.1.77" evidence="7"/>
<dbReference type="HOGENOM" id="CLU_055432_0_0_1"/>
<keyword evidence="5 7" id="KW-0808">Transferase</keyword>